<feature type="region of interest" description="Disordered" evidence="1">
    <location>
        <begin position="698"/>
        <end position="727"/>
    </location>
</feature>
<feature type="compositionally biased region" description="Polar residues" evidence="1">
    <location>
        <begin position="663"/>
        <end position="674"/>
    </location>
</feature>
<evidence type="ECO:0000256" key="2">
    <source>
        <dbReference type="SAM" id="Phobius"/>
    </source>
</evidence>
<proteinExistence type="predicted"/>
<protein>
    <recommendedName>
        <fullName evidence="5">Peptidase</fullName>
    </recommendedName>
</protein>
<feature type="compositionally biased region" description="Gly residues" evidence="1">
    <location>
        <begin position="610"/>
        <end position="622"/>
    </location>
</feature>
<accession>A0A7T4T3Z9</accession>
<feature type="region of interest" description="Disordered" evidence="1">
    <location>
        <begin position="607"/>
        <end position="674"/>
    </location>
</feature>
<feature type="region of interest" description="Disordered" evidence="1">
    <location>
        <begin position="761"/>
        <end position="780"/>
    </location>
</feature>
<evidence type="ECO:0000256" key="1">
    <source>
        <dbReference type="SAM" id="MobiDB-lite"/>
    </source>
</evidence>
<feature type="transmembrane region" description="Helical" evidence="2">
    <location>
        <begin position="736"/>
        <end position="756"/>
    </location>
</feature>
<dbReference type="Proteomes" id="UP000595221">
    <property type="component" value="Chromosome"/>
</dbReference>
<reference evidence="3 4" key="1">
    <citation type="submission" date="2020-12" db="EMBL/GenBank/DDBJ databases">
        <title>FDA dAtabase for Regulatory Grade micrObial Sequences (FDA-ARGOS): Supporting development and validation of Infectious Disease Dx tests.</title>
        <authorList>
            <person name="Sproer C."/>
            <person name="Gronow S."/>
            <person name="Severitt S."/>
            <person name="Schroder I."/>
            <person name="Tallon L."/>
            <person name="Sadzewicz L."/>
            <person name="Zhao X."/>
            <person name="Boylan J."/>
            <person name="Ott S."/>
            <person name="Bowen H."/>
            <person name="Vavikolanu K."/>
            <person name="Mehta A."/>
            <person name="Aluvathingal J."/>
            <person name="Nadendla S."/>
            <person name="Lowell S."/>
            <person name="Myers T."/>
            <person name="Yan Y."/>
            <person name="Sichtig H."/>
        </authorList>
    </citation>
    <scope>NUCLEOTIDE SEQUENCE [LARGE SCALE GENOMIC DNA]</scope>
    <source>
        <strain evidence="3 4">FDAARGOS_1001</strain>
    </source>
</reference>
<dbReference type="RefSeq" id="WP_198490087.1">
    <property type="nucleotide sequence ID" value="NZ_CP066078.1"/>
</dbReference>
<organism evidence="3 4">
    <name type="scientific">Rothia kristinae</name>
    <dbReference type="NCBI Taxonomy" id="37923"/>
    <lineage>
        <taxon>Bacteria</taxon>
        <taxon>Bacillati</taxon>
        <taxon>Actinomycetota</taxon>
        <taxon>Actinomycetes</taxon>
        <taxon>Micrococcales</taxon>
        <taxon>Micrococcaceae</taxon>
        <taxon>Rothia</taxon>
    </lineage>
</organism>
<evidence type="ECO:0000313" key="3">
    <source>
        <dbReference type="EMBL" id="QQC59117.1"/>
    </source>
</evidence>
<evidence type="ECO:0000313" key="4">
    <source>
        <dbReference type="Proteomes" id="UP000595221"/>
    </source>
</evidence>
<dbReference type="AlphaFoldDB" id="A0A7T4T3Z9"/>
<feature type="compositionally biased region" description="Polar residues" evidence="1">
    <location>
        <begin position="626"/>
        <end position="654"/>
    </location>
</feature>
<keyword evidence="2" id="KW-1133">Transmembrane helix</keyword>
<keyword evidence="2" id="KW-0472">Membrane</keyword>
<sequence length="780" mass="80559">MTPPLPAHRTPKEAPAAVNRLISHPLRLAVAALLTLALLLPAGLPSLTPAHAADDETQTVKASDGTATVTSVKSVREDSQVTVTGTGWKAQDGSGSVINVKLDRGKTTIGGDVVVATVDADAQGNFTATFPFPGSGNSNAAWTVGSTHTIHVLSGSGKEGDVARNAVLTVGVVKADGQGPDADDPTTWPAFSVPGTADGKDQPTATVRIAPIDAGDDARLKMHGEGWTMVDGKRGSVVAVKLVKDAKDGQYTRQPNTAINDYLGEGAGKNDTVWVLLTPEKSKEDKAAGIFYVDPQGVFDVDVAMPKGLSVGQYLKAQFLSGKNAELINPDWKGQDVTRSYKTKTLAVGGTAAAEDEQPASTEKCTSSVTSPRVSVLTPKVAVGGKVHVRGEGYCNSGGNSGAAHVAVKLDEGKYSRLNDAVSTNRTIWQIIETDQSNGTFDAWIQLPDGTDKTSTPAFPEGAHTLRFLSGSLRTGDKGSTVGGAGVADFVVGQYRPQGAPDPVDPGSVLNSGNRHGVSAALDGNKLTVTVPEGREGDWIHTSAYMDGSRRSAWLGEWHQLDARRSVTYTVDREVLLAGKYQLLVQDGNEGRVGQILGWTTLELKDTGSGDSGSSGGHGTSGSGRATATSPNRTSGTAEQTSGPVAGSGSTSVLTGAAVPGGNASSLSDTAQDQTSYVVVRRAPGSDTETVVKRVVKKKVAKKPTASPSAQAQQAQGSGQDQDQAAAQSTARKHSWFSWENLLLVAAAAILLALVLTGGKKKTQTTAGAAGSASDSATKD</sequence>
<name>A0A7T4T3Z9_9MICC</name>
<dbReference type="EMBL" id="CP066078">
    <property type="protein sequence ID" value="QQC59117.1"/>
    <property type="molecule type" value="Genomic_DNA"/>
</dbReference>
<gene>
    <name evidence="3" type="ORF">I6H58_09220</name>
</gene>
<evidence type="ECO:0008006" key="5">
    <source>
        <dbReference type="Google" id="ProtNLM"/>
    </source>
</evidence>
<keyword evidence="2" id="KW-0812">Transmembrane</keyword>
<feature type="compositionally biased region" description="Low complexity" evidence="1">
    <location>
        <begin position="703"/>
        <end position="727"/>
    </location>
</feature>